<dbReference type="InterPro" id="IPR016040">
    <property type="entry name" value="NAD(P)-bd_dom"/>
</dbReference>
<dbReference type="Pfam" id="PF13460">
    <property type="entry name" value="NAD_binding_10"/>
    <property type="match status" value="1"/>
</dbReference>
<dbReference type="RefSeq" id="WP_218141918.1">
    <property type="nucleotide sequence ID" value="NZ_FNYW01000011.1"/>
</dbReference>
<sequence length="287" mass="32088">MNYAVTACNGQLGSTILREVFKQKSADDEVIGIARSPLKAQFLVDELGVEVRKGDYDSQLEFEKALVGIDAVLLVSSMAEPEDRLDQHRHVIAAAKKAGVKKIVYTSIQGMEEGTGFSPVVKSNRKTEEDIKESGLDYVIGRNGIYIEPDVEYIDTYVKMGHIKNCAGDGKCGYTTRKELAYAYYKMLTEDKHNGQTYNLNGEAITQMELATYLNEAFDTRLDYKPISFEAFKKCLKILSGTFLVKLFQASIKESLLVLKIIRVTSKKQRGALIYLGASTFPIYVEK</sequence>
<dbReference type="EMBL" id="FNYW01000011">
    <property type="protein sequence ID" value="SEI68817.1"/>
    <property type="molecule type" value="Genomic_DNA"/>
</dbReference>
<accession>A0A1H6SVK8</accession>
<dbReference type="InterPro" id="IPR036291">
    <property type="entry name" value="NAD(P)-bd_dom_sf"/>
</dbReference>
<name>A0A1H6SVK8_9LACT</name>
<dbReference type="SUPFAM" id="SSF51735">
    <property type="entry name" value="NAD(P)-binding Rossmann-fold domains"/>
    <property type="match status" value="1"/>
</dbReference>
<evidence type="ECO:0000259" key="1">
    <source>
        <dbReference type="Pfam" id="PF13460"/>
    </source>
</evidence>
<dbReference type="Gene3D" id="3.40.50.720">
    <property type="entry name" value="NAD(P)-binding Rossmann-like Domain"/>
    <property type="match status" value="1"/>
</dbReference>
<proteinExistence type="predicted"/>
<feature type="domain" description="NAD(P)-binding" evidence="1">
    <location>
        <begin position="9"/>
        <end position="150"/>
    </location>
</feature>
<gene>
    <name evidence="2" type="ORF">SAMN04488113_1117</name>
</gene>
<dbReference type="InterPro" id="IPR052718">
    <property type="entry name" value="NmrA-type_oxidoreductase"/>
</dbReference>
<protein>
    <submittedName>
        <fullName evidence="2">NAD(P)H dehydrogenase (Quinone)</fullName>
    </submittedName>
</protein>
<dbReference type="PANTHER" id="PTHR47129">
    <property type="entry name" value="QUINONE OXIDOREDUCTASE 2"/>
    <property type="match status" value="1"/>
</dbReference>
<reference evidence="3" key="1">
    <citation type="submission" date="2016-10" db="EMBL/GenBank/DDBJ databases">
        <authorList>
            <person name="Varghese N."/>
            <person name="Submissions S."/>
        </authorList>
    </citation>
    <scope>NUCLEOTIDE SEQUENCE [LARGE SCALE GENOMIC DNA]</scope>
    <source>
        <strain evidence="3">DSM 25751</strain>
    </source>
</reference>
<dbReference type="Gene3D" id="3.90.25.10">
    <property type="entry name" value="UDP-galactose 4-epimerase, domain 1"/>
    <property type="match status" value="1"/>
</dbReference>
<dbReference type="PANTHER" id="PTHR47129:SF1">
    <property type="entry name" value="NMRA-LIKE DOMAIN-CONTAINING PROTEIN"/>
    <property type="match status" value="1"/>
</dbReference>
<evidence type="ECO:0000313" key="2">
    <source>
        <dbReference type="EMBL" id="SEI68817.1"/>
    </source>
</evidence>
<dbReference type="Proteomes" id="UP000198564">
    <property type="component" value="Unassembled WGS sequence"/>
</dbReference>
<organism evidence="2 3">
    <name type="scientific">Alkalibacterium gilvum</name>
    <dbReference type="NCBI Taxonomy" id="1130080"/>
    <lineage>
        <taxon>Bacteria</taxon>
        <taxon>Bacillati</taxon>
        <taxon>Bacillota</taxon>
        <taxon>Bacilli</taxon>
        <taxon>Lactobacillales</taxon>
        <taxon>Carnobacteriaceae</taxon>
        <taxon>Alkalibacterium</taxon>
    </lineage>
</organism>
<keyword evidence="3" id="KW-1185">Reference proteome</keyword>
<dbReference type="AlphaFoldDB" id="A0A1H6SVK8"/>
<evidence type="ECO:0000313" key="3">
    <source>
        <dbReference type="Proteomes" id="UP000198564"/>
    </source>
</evidence>
<dbReference type="STRING" id="1130080.SAMN04488113_1117"/>